<name>A0A8T0W0N2_PANVG</name>
<dbReference type="Gene3D" id="4.10.60.10">
    <property type="entry name" value="Zinc finger, CCHC-type"/>
    <property type="match status" value="1"/>
</dbReference>
<sequence>MGDSNVQSHTMAMKLIDDAIEALKEVSREKDGLGLSHKPRDAVQANEEEEEFVEFPQRVPKKKSERGRPSSRRPRAGHEKLSRRPRFCSICRSDKHTMQNCPDRDNSTKKTRKPPTCSGCGVTGHSVDRCRGRQQQLVPAEFIFL</sequence>
<keyword evidence="3" id="KW-1185">Reference proteome</keyword>
<organism evidence="2 3">
    <name type="scientific">Panicum virgatum</name>
    <name type="common">Blackwell switchgrass</name>
    <dbReference type="NCBI Taxonomy" id="38727"/>
    <lineage>
        <taxon>Eukaryota</taxon>
        <taxon>Viridiplantae</taxon>
        <taxon>Streptophyta</taxon>
        <taxon>Embryophyta</taxon>
        <taxon>Tracheophyta</taxon>
        <taxon>Spermatophyta</taxon>
        <taxon>Magnoliopsida</taxon>
        <taxon>Liliopsida</taxon>
        <taxon>Poales</taxon>
        <taxon>Poaceae</taxon>
        <taxon>PACMAD clade</taxon>
        <taxon>Panicoideae</taxon>
        <taxon>Panicodae</taxon>
        <taxon>Paniceae</taxon>
        <taxon>Panicinae</taxon>
        <taxon>Panicum</taxon>
        <taxon>Panicum sect. Hiantes</taxon>
    </lineage>
</organism>
<evidence type="ECO:0000313" key="2">
    <source>
        <dbReference type="EMBL" id="KAG2641922.1"/>
    </source>
</evidence>
<feature type="compositionally biased region" description="Basic residues" evidence="1">
    <location>
        <begin position="59"/>
        <end position="75"/>
    </location>
</feature>
<accession>A0A8T0W0N2</accession>
<feature type="region of interest" description="Disordered" evidence="1">
    <location>
        <begin position="28"/>
        <end position="84"/>
    </location>
</feature>
<protein>
    <submittedName>
        <fullName evidence="2">Uncharacterized protein</fullName>
    </submittedName>
</protein>
<dbReference type="EMBL" id="CM029039">
    <property type="protein sequence ID" value="KAG2641922.1"/>
    <property type="molecule type" value="Genomic_DNA"/>
</dbReference>
<dbReference type="Proteomes" id="UP000823388">
    <property type="component" value="Chromosome 2K"/>
</dbReference>
<reference evidence="2" key="1">
    <citation type="submission" date="2020-05" db="EMBL/GenBank/DDBJ databases">
        <title>WGS assembly of Panicum virgatum.</title>
        <authorList>
            <person name="Lovell J.T."/>
            <person name="Jenkins J."/>
            <person name="Shu S."/>
            <person name="Juenger T.E."/>
            <person name="Schmutz J."/>
        </authorList>
    </citation>
    <scope>NUCLEOTIDE SEQUENCE</scope>
    <source>
        <strain evidence="2">AP13</strain>
    </source>
</reference>
<proteinExistence type="predicted"/>
<evidence type="ECO:0000256" key="1">
    <source>
        <dbReference type="SAM" id="MobiDB-lite"/>
    </source>
</evidence>
<comment type="caution">
    <text evidence="2">The sequence shown here is derived from an EMBL/GenBank/DDBJ whole genome shotgun (WGS) entry which is preliminary data.</text>
</comment>
<dbReference type="AlphaFoldDB" id="A0A8T0W0N2"/>
<feature type="compositionally biased region" description="Basic and acidic residues" evidence="1">
    <location>
        <begin position="96"/>
        <end position="108"/>
    </location>
</feature>
<gene>
    <name evidence="2" type="ORF">PVAP13_2KG217658</name>
</gene>
<evidence type="ECO:0000313" key="3">
    <source>
        <dbReference type="Proteomes" id="UP000823388"/>
    </source>
</evidence>
<feature type="region of interest" description="Disordered" evidence="1">
    <location>
        <begin position="96"/>
        <end position="118"/>
    </location>
</feature>